<evidence type="ECO:0000256" key="2">
    <source>
        <dbReference type="ARBA" id="ARBA00022692"/>
    </source>
</evidence>
<dbReference type="GO" id="GO:0005886">
    <property type="term" value="C:plasma membrane"/>
    <property type="evidence" value="ECO:0007669"/>
    <property type="project" value="TreeGrafter"/>
</dbReference>
<dbReference type="InterPro" id="IPR050671">
    <property type="entry name" value="CD300_family_receptors"/>
</dbReference>
<dbReference type="InterPro" id="IPR036179">
    <property type="entry name" value="Ig-like_dom_sf"/>
</dbReference>
<dbReference type="PANTHER" id="PTHR11860:SF118">
    <property type="entry name" value="CMRF35-LIKE MOLECULE 3-RELATED"/>
    <property type="match status" value="1"/>
</dbReference>
<evidence type="ECO:0000256" key="4">
    <source>
        <dbReference type="SAM" id="SignalP"/>
    </source>
</evidence>
<reference evidence="6" key="1">
    <citation type="submission" date="2025-08" db="UniProtKB">
        <authorList>
            <consortium name="Ensembl"/>
        </authorList>
    </citation>
    <scope>IDENTIFICATION</scope>
</reference>
<keyword evidence="4" id="KW-0732">Signal</keyword>
<protein>
    <recommendedName>
        <fullName evidence="5">Immunoglobulin domain-containing protein</fullName>
    </recommendedName>
</protein>
<evidence type="ECO:0000313" key="7">
    <source>
        <dbReference type="Proteomes" id="UP000261620"/>
    </source>
</evidence>
<dbReference type="Pfam" id="PF07686">
    <property type="entry name" value="V-set"/>
    <property type="match status" value="1"/>
</dbReference>
<dbReference type="PANTHER" id="PTHR11860">
    <property type="entry name" value="POLYMERIC-IMMUNOGLOBULIN RECEPTOR"/>
    <property type="match status" value="1"/>
</dbReference>
<dbReference type="AlphaFoldDB" id="A0A3Q4C0B5"/>
<dbReference type="Proteomes" id="UP000261620">
    <property type="component" value="Unplaced"/>
</dbReference>
<proteinExistence type="predicted"/>
<dbReference type="Gene3D" id="2.60.40.10">
    <property type="entry name" value="Immunoglobulins"/>
    <property type="match status" value="1"/>
</dbReference>
<dbReference type="SMART" id="SM00409">
    <property type="entry name" value="IG"/>
    <property type="match status" value="1"/>
</dbReference>
<dbReference type="InterPro" id="IPR003599">
    <property type="entry name" value="Ig_sub"/>
</dbReference>
<keyword evidence="2" id="KW-0812">Transmembrane</keyword>
<evidence type="ECO:0000259" key="5">
    <source>
        <dbReference type="SMART" id="SM00409"/>
    </source>
</evidence>
<evidence type="ECO:0000313" key="6">
    <source>
        <dbReference type="Ensembl" id="ENSMMOP00000028502.1"/>
    </source>
</evidence>
<sequence length="197" mass="22084">MCIGGITVSWFTPSQRLFILNLLTKLEASNINVQGLERGEVQFHCSHTLAWYNQKYLCKDPCKTGEDVLLTVQSGQVVESGRITLVDLGDGHSSVTFSQLRLSDSGRYWCGVDRLGFDTFTEIYLTVKEGTYSTWPSPIWTSPAVSKSTQLTAGMHTSMPTNHSSGSKHFNPHNYESWHINMTFSLTYSFCIVKLLS</sequence>
<dbReference type="Ensembl" id="ENSMMOT00000028984.1">
    <property type="protein sequence ID" value="ENSMMOP00000028502.1"/>
    <property type="gene ID" value="ENSMMOG00000021529.1"/>
</dbReference>
<name>A0A3Q4C0B5_MOLML</name>
<feature type="chain" id="PRO_5018543528" description="Immunoglobulin domain-containing protein" evidence="4">
    <location>
        <begin position="29"/>
        <end position="197"/>
    </location>
</feature>
<dbReference type="InterPro" id="IPR013783">
    <property type="entry name" value="Ig-like_fold"/>
</dbReference>
<accession>A0A3Q4C0B5</accession>
<comment type="subcellular location">
    <subcellularLocation>
        <location evidence="1">Membrane</location>
    </subcellularLocation>
</comment>
<feature type="domain" description="Immunoglobulin" evidence="5">
    <location>
        <begin position="30"/>
        <end position="128"/>
    </location>
</feature>
<evidence type="ECO:0000256" key="3">
    <source>
        <dbReference type="ARBA" id="ARBA00023136"/>
    </source>
</evidence>
<evidence type="ECO:0000256" key="1">
    <source>
        <dbReference type="ARBA" id="ARBA00004370"/>
    </source>
</evidence>
<dbReference type="InterPro" id="IPR013106">
    <property type="entry name" value="Ig_V-set"/>
</dbReference>
<dbReference type="STRING" id="94237.ENSMMOP00000028502"/>
<dbReference type="OMA" id="YESWHIN"/>
<feature type="signal peptide" evidence="4">
    <location>
        <begin position="1"/>
        <end position="28"/>
    </location>
</feature>
<keyword evidence="3" id="KW-0472">Membrane</keyword>
<organism evidence="6 7">
    <name type="scientific">Mola mola</name>
    <name type="common">Ocean sunfish</name>
    <name type="synonym">Tetraodon mola</name>
    <dbReference type="NCBI Taxonomy" id="94237"/>
    <lineage>
        <taxon>Eukaryota</taxon>
        <taxon>Metazoa</taxon>
        <taxon>Chordata</taxon>
        <taxon>Craniata</taxon>
        <taxon>Vertebrata</taxon>
        <taxon>Euteleostomi</taxon>
        <taxon>Actinopterygii</taxon>
        <taxon>Neopterygii</taxon>
        <taxon>Teleostei</taxon>
        <taxon>Neoteleostei</taxon>
        <taxon>Acanthomorphata</taxon>
        <taxon>Eupercaria</taxon>
        <taxon>Tetraodontiformes</taxon>
        <taxon>Molidae</taxon>
        <taxon>Mola</taxon>
    </lineage>
</organism>
<dbReference type="SUPFAM" id="SSF48726">
    <property type="entry name" value="Immunoglobulin"/>
    <property type="match status" value="1"/>
</dbReference>
<keyword evidence="7" id="KW-1185">Reference proteome</keyword>
<dbReference type="GO" id="GO:0004888">
    <property type="term" value="F:transmembrane signaling receptor activity"/>
    <property type="evidence" value="ECO:0007669"/>
    <property type="project" value="TreeGrafter"/>
</dbReference>
<reference evidence="6" key="2">
    <citation type="submission" date="2025-09" db="UniProtKB">
        <authorList>
            <consortium name="Ensembl"/>
        </authorList>
    </citation>
    <scope>IDENTIFICATION</scope>
</reference>